<evidence type="ECO:0000313" key="1">
    <source>
        <dbReference type="EMBL" id="KZS01348.1"/>
    </source>
</evidence>
<keyword evidence="2" id="KW-1185">Reference proteome</keyword>
<evidence type="ECO:0000313" key="2">
    <source>
        <dbReference type="Proteomes" id="UP000076858"/>
    </source>
</evidence>
<name>A0A164IKC1_9CRUS</name>
<dbReference type="AlphaFoldDB" id="A0A164IKC1"/>
<feature type="non-terminal residue" evidence="1">
    <location>
        <position position="1"/>
    </location>
</feature>
<accession>A0A164IKC1</accession>
<comment type="caution">
    <text evidence="1">The sequence shown here is derived from an EMBL/GenBank/DDBJ whole genome shotgun (WGS) entry which is preliminary data.</text>
</comment>
<dbReference type="EMBL" id="LRGB01007070">
    <property type="protein sequence ID" value="KZS01348.1"/>
    <property type="molecule type" value="Genomic_DNA"/>
</dbReference>
<reference evidence="1 2" key="1">
    <citation type="submission" date="2016-03" db="EMBL/GenBank/DDBJ databases">
        <title>EvidentialGene: Evidence-directed Construction of Genes on Genomes.</title>
        <authorList>
            <person name="Gilbert D.G."/>
            <person name="Choi J.-H."/>
            <person name="Mockaitis K."/>
            <person name="Colbourne J."/>
            <person name="Pfrender M."/>
        </authorList>
    </citation>
    <scope>NUCLEOTIDE SEQUENCE [LARGE SCALE GENOMIC DNA]</scope>
    <source>
        <strain evidence="1 2">Xinb3</strain>
        <tissue evidence="1">Complete organism</tissue>
    </source>
</reference>
<organism evidence="1 2">
    <name type="scientific">Daphnia magna</name>
    <dbReference type="NCBI Taxonomy" id="35525"/>
    <lineage>
        <taxon>Eukaryota</taxon>
        <taxon>Metazoa</taxon>
        <taxon>Ecdysozoa</taxon>
        <taxon>Arthropoda</taxon>
        <taxon>Crustacea</taxon>
        <taxon>Branchiopoda</taxon>
        <taxon>Diplostraca</taxon>
        <taxon>Cladocera</taxon>
        <taxon>Anomopoda</taxon>
        <taxon>Daphniidae</taxon>
        <taxon>Daphnia</taxon>
    </lineage>
</organism>
<sequence length="173" mass="18065">GQAQAGSRGSATLTLPADAQMRYIAVGLYHQGGSGANAGTVLCERVQVERGPVATQYSPGAEPGATQNDVVYSASAPSSPTQRTLWIDTSATPRTIKMWIGSSWVLAGTYVNGTAQLTDDAQLGLTALWSGIPGGSGKPADYATRNQVYYQDSDPGGVPEGSIWISSTKAWQR</sequence>
<feature type="non-terminal residue" evidence="1">
    <location>
        <position position="173"/>
    </location>
</feature>
<protein>
    <submittedName>
        <fullName evidence="1">Uncharacterized protein</fullName>
    </submittedName>
</protein>
<gene>
    <name evidence="1" type="ORF">APZ42_002027</name>
</gene>
<dbReference type="Proteomes" id="UP000076858">
    <property type="component" value="Unassembled WGS sequence"/>
</dbReference>
<proteinExistence type="predicted"/>